<proteinExistence type="predicted"/>
<organism evidence="1 2">
    <name type="scientific">Mucilaginibacter paludis DSM 18603</name>
    <dbReference type="NCBI Taxonomy" id="714943"/>
    <lineage>
        <taxon>Bacteria</taxon>
        <taxon>Pseudomonadati</taxon>
        <taxon>Bacteroidota</taxon>
        <taxon>Sphingobacteriia</taxon>
        <taxon>Sphingobacteriales</taxon>
        <taxon>Sphingobacteriaceae</taxon>
        <taxon>Mucilaginibacter</taxon>
    </lineage>
</organism>
<keyword evidence="2" id="KW-1185">Reference proteome</keyword>
<gene>
    <name evidence="1" type="ORF">Mucpa_6624</name>
</gene>
<protein>
    <submittedName>
        <fullName evidence="1">Uncharacterized protein</fullName>
    </submittedName>
</protein>
<dbReference type="STRING" id="714943.Mucpa_6624"/>
<dbReference type="Proteomes" id="UP000002774">
    <property type="component" value="Chromosome"/>
</dbReference>
<accession>H1YCJ7</accession>
<name>H1YCJ7_9SPHI</name>
<sequence length="49" mass="5836">MRFKADWNKASKKKEYETKDYSFKFKKFYDLFASTGNMVDGITNITKGR</sequence>
<dbReference type="RefSeq" id="WP_008512596.1">
    <property type="nucleotide sequence ID" value="NZ_CM001403.1"/>
</dbReference>
<dbReference type="HOGENOM" id="CLU_3137830_0_0_10"/>
<reference evidence="1" key="1">
    <citation type="submission" date="2011-09" db="EMBL/GenBank/DDBJ databases">
        <title>The permanent draft genome of Mucilaginibacter paludis DSM 18603.</title>
        <authorList>
            <consortium name="US DOE Joint Genome Institute (JGI-PGF)"/>
            <person name="Lucas S."/>
            <person name="Han J."/>
            <person name="Lapidus A."/>
            <person name="Bruce D."/>
            <person name="Goodwin L."/>
            <person name="Pitluck S."/>
            <person name="Peters L."/>
            <person name="Kyrpides N."/>
            <person name="Mavromatis K."/>
            <person name="Ivanova N."/>
            <person name="Mikhailova N."/>
            <person name="Held B."/>
            <person name="Detter J.C."/>
            <person name="Tapia R."/>
            <person name="Han C."/>
            <person name="Land M."/>
            <person name="Hauser L."/>
            <person name="Markowitz V."/>
            <person name="Cheng J.-F."/>
            <person name="Hugenholtz P."/>
            <person name="Woyke T."/>
            <person name="Wu D."/>
            <person name="Tindall B."/>
            <person name="Brambilla E."/>
            <person name="Klenk H.-P."/>
            <person name="Eisen J.A."/>
        </authorList>
    </citation>
    <scope>NUCLEOTIDE SEQUENCE [LARGE SCALE GENOMIC DNA]</scope>
    <source>
        <strain evidence="1">DSM 18603</strain>
    </source>
</reference>
<dbReference type="EMBL" id="CM001403">
    <property type="protein sequence ID" value="EHQ30675.1"/>
    <property type="molecule type" value="Genomic_DNA"/>
</dbReference>
<evidence type="ECO:0000313" key="1">
    <source>
        <dbReference type="EMBL" id="EHQ30675.1"/>
    </source>
</evidence>
<dbReference type="AlphaFoldDB" id="H1YCJ7"/>
<evidence type="ECO:0000313" key="2">
    <source>
        <dbReference type="Proteomes" id="UP000002774"/>
    </source>
</evidence>